<name>A0A7S3TEG7_9SPIT</name>
<dbReference type="AlphaFoldDB" id="A0A7S3TEG7"/>
<reference evidence="2" key="1">
    <citation type="submission" date="2021-01" db="EMBL/GenBank/DDBJ databases">
        <authorList>
            <person name="Corre E."/>
            <person name="Pelletier E."/>
            <person name="Niang G."/>
            <person name="Scheremetjew M."/>
            <person name="Finn R."/>
            <person name="Kale V."/>
            <person name="Holt S."/>
            <person name="Cochrane G."/>
            <person name="Meng A."/>
            <person name="Brown T."/>
            <person name="Cohen L."/>
        </authorList>
    </citation>
    <scope>NUCLEOTIDE SEQUENCE</scope>
    <source>
        <strain evidence="2">SPMC142</strain>
    </source>
</reference>
<dbReference type="EMBL" id="HBIQ01079084">
    <property type="protein sequence ID" value="CAE0581796.1"/>
    <property type="molecule type" value="Transcribed_RNA"/>
</dbReference>
<proteinExistence type="predicted"/>
<protein>
    <submittedName>
        <fullName evidence="2">Uncharacterized protein</fullName>
    </submittedName>
</protein>
<sequence>MLKERRDWIQDYRAIHGGKPPADITKFYERLNVEEPLSPEEEEKKRLEDEEKAKEKEKKKKDKKKAKKKKKKKDDSEKGPAVAKFGPTEVIQRFDEQYDNFANVWADRSELNNFDQRFDDHMARNEVMPLVEKQHQAQVDDMIKLELANMAILAGIKTKKKKKGKKKKKKKKKENGDSGSDCSSY</sequence>
<accession>A0A7S3TEG7</accession>
<dbReference type="InterPro" id="IPR052267">
    <property type="entry name" value="N-DRC_Component"/>
</dbReference>
<gene>
    <name evidence="2" type="ORF">SACU0126_LOCUS25239</name>
</gene>
<feature type="compositionally biased region" description="Basic residues" evidence="1">
    <location>
        <begin position="57"/>
        <end position="72"/>
    </location>
</feature>
<feature type="region of interest" description="Disordered" evidence="1">
    <location>
        <begin position="33"/>
        <end position="86"/>
    </location>
</feature>
<dbReference type="PANTHER" id="PTHR14690:SF0">
    <property type="entry name" value="IQ MOTIF CONTAINING WITH AAA DOMAIN 1"/>
    <property type="match status" value="1"/>
</dbReference>
<organism evidence="2">
    <name type="scientific">Strombidinopsis acuminata</name>
    <dbReference type="NCBI Taxonomy" id="141414"/>
    <lineage>
        <taxon>Eukaryota</taxon>
        <taxon>Sar</taxon>
        <taxon>Alveolata</taxon>
        <taxon>Ciliophora</taxon>
        <taxon>Intramacronucleata</taxon>
        <taxon>Spirotrichea</taxon>
        <taxon>Choreotrichia</taxon>
        <taxon>Choreotrichida</taxon>
        <taxon>Strombidinopsidae</taxon>
        <taxon>Strombidinopsis</taxon>
    </lineage>
</organism>
<evidence type="ECO:0000256" key="1">
    <source>
        <dbReference type="SAM" id="MobiDB-lite"/>
    </source>
</evidence>
<feature type="compositionally biased region" description="Basic and acidic residues" evidence="1">
    <location>
        <begin position="42"/>
        <end position="56"/>
    </location>
</feature>
<feature type="region of interest" description="Disordered" evidence="1">
    <location>
        <begin position="156"/>
        <end position="185"/>
    </location>
</feature>
<feature type="compositionally biased region" description="Basic residues" evidence="1">
    <location>
        <begin position="157"/>
        <end position="173"/>
    </location>
</feature>
<evidence type="ECO:0000313" key="2">
    <source>
        <dbReference type="EMBL" id="CAE0581796.1"/>
    </source>
</evidence>
<dbReference type="PANTHER" id="PTHR14690">
    <property type="entry name" value="IQ MOTIF CONTAINING WITH AAA DOMAIN 1"/>
    <property type="match status" value="1"/>
</dbReference>